<feature type="domain" description="GST N-terminal" evidence="1">
    <location>
        <begin position="1"/>
        <end position="68"/>
    </location>
</feature>
<evidence type="ECO:0000313" key="3">
    <source>
        <dbReference type="Proteomes" id="UP000649617"/>
    </source>
</evidence>
<organism evidence="2 3">
    <name type="scientific">Symbiodinium pilosum</name>
    <name type="common">Dinoflagellate</name>
    <dbReference type="NCBI Taxonomy" id="2952"/>
    <lineage>
        <taxon>Eukaryota</taxon>
        <taxon>Sar</taxon>
        <taxon>Alveolata</taxon>
        <taxon>Dinophyceae</taxon>
        <taxon>Suessiales</taxon>
        <taxon>Symbiodiniaceae</taxon>
        <taxon>Symbiodinium</taxon>
    </lineage>
</organism>
<proteinExistence type="predicted"/>
<feature type="non-terminal residue" evidence="2">
    <location>
        <position position="73"/>
    </location>
</feature>
<reference evidence="2" key="1">
    <citation type="submission" date="2021-02" db="EMBL/GenBank/DDBJ databases">
        <authorList>
            <person name="Dougan E. K."/>
            <person name="Rhodes N."/>
            <person name="Thang M."/>
            <person name="Chan C."/>
        </authorList>
    </citation>
    <scope>NUCLEOTIDE SEQUENCE</scope>
</reference>
<dbReference type="Proteomes" id="UP000649617">
    <property type="component" value="Unassembled WGS sequence"/>
</dbReference>
<dbReference type="EMBL" id="CAJNIZ010000433">
    <property type="protein sequence ID" value="CAE7161831.1"/>
    <property type="molecule type" value="Genomic_DNA"/>
</dbReference>
<sequence>LWGCEGSPFVRLVREALCCLELPYVLRNVPHGEVKNRTEFREKYGHLLSTARNAVGAVQMPFLRDPNTGMDIL</sequence>
<keyword evidence="3" id="KW-1185">Reference proteome</keyword>
<evidence type="ECO:0000313" key="2">
    <source>
        <dbReference type="EMBL" id="CAE7161831.1"/>
    </source>
</evidence>
<dbReference type="InterPro" id="IPR004045">
    <property type="entry name" value="Glutathione_S-Trfase_N"/>
</dbReference>
<dbReference type="AlphaFoldDB" id="A0A812IQ05"/>
<dbReference type="InterPro" id="IPR036249">
    <property type="entry name" value="Thioredoxin-like_sf"/>
</dbReference>
<dbReference type="Pfam" id="PF13417">
    <property type="entry name" value="GST_N_3"/>
    <property type="match status" value="1"/>
</dbReference>
<protein>
    <recommendedName>
        <fullName evidence="1">GST N-terminal domain-containing protein</fullName>
    </recommendedName>
</protein>
<gene>
    <name evidence="2" type="ORF">SPIL2461_LOCUS542</name>
</gene>
<dbReference type="PANTHER" id="PTHR45288:SF1">
    <property type="entry name" value="THIOREDOXIN FAMILY PROTEIN"/>
    <property type="match status" value="1"/>
</dbReference>
<evidence type="ECO:0000259" key="1">
    <source>
        <dbReference type="Pfam" id="PF13417"/>
    </source>
</evidence>
<name>A0A812IQ05_SYMPI</name>
<dbReference type="SUPFAM" id="SSF52833">
    <property type="entry name" value="Thioredoxin-like"/>
    <property type="match status" value="1"/>
</dbReference>
<feature type="non-terminal residue" evidence="2">
    <location>
        <position position="1"/>
    </location>
</feature>
<accession>A0A812IQ05</accession>
<dbReference type="OrthoDB" id="422574at2759"/>
<comment type="caution">
    <text evidence="2">The sequence shown here is derived from an EMBL/GenBank/DDBJ whole genome shotgun (WGS) entry which is preliminary data.</text>
</comment>
<dbReference type="Gene3D" id="3.40.30.10">
    <property type="entry name" value="Glutaredoxin"/>
    <property type="match status" value="1"/>
</dbReference>
<dbReference type="PANTHER" id="PTHR45288">
    <property type="entry name" value="THIOREDOXIN FAMILY PROTEIN"/>
    <property type="match status" value="1"/>
</dbReference>